<comment type="caution">
    <text evidence="3">The sequence shown here is derived from an EMBL/GenBank/DDBJ whole genome shotgun (WGS) entry which is preliminary data.</text>
</comment>
<feature type="compositionally biased region" description="Polar residues" evidence="1">
    <location>
        <begin position="480"/>
        <end position="491"/>
    </location>
</feature>
<dbReference type="Proteomes" id="UP000827092">
    <property type="component" value="Unassembled WGS sequence"/>
</dbReference>
<dbReference type="PANTHER" id="PTHR24155:SF11">
    <property type="entry name" value="CASKIN, ISOFORM B"/>
    <property type="match status" value="1"/>
</dbReference>
<feature type="compositionally biased region" description="Polar residues" evidence="1">
    <location>
        <begin position="719"/>
        <end position="742"/>
    </location>
</feature>
<feature type="compositionally biased region" description="Polar residues" evidence="1">
    <location>
        <begin position="210"/>
        <end position="225"/>
    </location>
</feature>
<dbReference type="SUPFAM" id="SSF47769">
    <property type="entry name" value="SAM/Pointed domain"/>
    <property type="match status" value="2"/>
</dbReference>
<protein>
    <recommendedName>
        <fullName evidence="2">SAM domain-containing protein</fullName>
    </recommendedName>
</protein>
<dbReference type="FunFam" id="1.10.150.50:FF:000071">
    <property type="entry name" value="Caskin, isoform D"/>
    <property type="match status" value="1"/>
</dbReference>
<dbReference type="AlphaFoldDB" id="A0AAV6V6I7"/>
<feature type="region of interest" description="Disordered" evidence="1">
    <location>
        <begin position="667"/>
        <end position="694"/>
    </location>
</feature>
<dbReference type="GO" id="GO:0030424">
    <property type="term" value="C:axon"/>
    <property type="evidence" value="ECO:0007669"/>
    <property type="project" value="TreeGrafter"/>
</dbReference>
<feature type="domain" description="SAM" evidence="2">
    <location>
        <begin position="338"/>
        <end position="401"/>
    </location>
</feature>
<dbReference type="GO" id="GO:0035591">
    <property type="term" value="F:signaling adaptor activity"/>
    <property type="evidence" value="ECO:0007669"/>
    <property type="project" value="TreeGrafter"/>
</dbReference>
<dbReference type="GO" id="GO:0007409">
    <property type="term" value="P:axonogenesis"/>
    <property type="evidence" value="ECO:0007669"/>
    <property type="project" value="TreeGrafter"/>
</dbReference>
<feature type="region of interest" description="Disordered" evidence="1">
    <location>
        <begin position="161"/>
        <end position="324"/>
    </location>
</feature>
<feature type="domain" description="SAM" evidence="2">
    <location>
        <begin position="407"/>
        <end position="471"/>
    </location>
</feature>
<gene>
    <name evidence="3" type="ORF">JTE90_014109</name>
</gene>
<accession>A0AAV6V6I7</accession>
<dbReference type="GO" id="GO:0005925">
    <property type="term" value="C:focal adhesion"/>
    <property type="evidence" value="ECO:0007669"/>
    <property type="project" value="TreeGrafter"/>
</dbReference>
<dbReference type="GO" id="GO:0007185">
    <property type="term" value="P:cell surface receptor protein tyrosine phosphatase signaling pathway"/>
    <property type="evidence" value="ECO:0007669"/>
    <property type="project" value="TreeGrafter"/>
</dbReference>
<evidence type="ECO:0000256" key="1">
    <source>
        <dbReference type="SAM" id="MobiDB-lite"/>
    </source>
</evidence>
<feature type="compositionally biased region" description="Basic and acidic residues" evidence="1">
    <location>
        <begin position="899"/>
        <end position="912"/>
    </location>
</feature>
<dbReference type="GO" id="GO:0019903">
    <property type="term" value="F:protein phosphatase binding"/>
    <property type="evidence" value="ECO:0007669"/>
    <property type="project" value="TreeGrafter"/>
</dbReference>
<proteinExistence type="predicted"/>
<dbReference type="InterPro" id="IPR035497">
    <property type="entry name" value="Caskin1/2_SAM_1"/>
</dbReference>
<feature type="compositionally biased region" description="Low complexity" evidence="1">
    <location>
        <begin position="302"/>
        <end position="318"/>
    </location>
</feature>
<keyword evidence="4" id="KW-1185">Reference proteome</keyword>
<dbReference type="SMART" id="SM00454">
    <property type="entry name" value="SAM"/>
    <property type="match status" value="2"/>
</dbReference>
<dbReference type="CDD" id="cd09497">
    <property type="entry name" value="SAM_caskin1_2_repeat1"/>
    <property type="match status" value="1"/>
</dbReference>
<feature type="region of interest" description="Disordered" evidence="1">
    <location>
        <begin position="719"/>
        <end position="755"/>
    </location>
</feature>
<feature type="compositionally biased region" description="Low complexity" evidence="1">
    <location>
        <begin position="680"/>
        <end position="694"/>
    </location>
</feature>
<feature type="compositionally biased region" description="Low complexity" evidence="1">
    <location>
        <begin position="927"/>
        <end position="937"/>
    </location>
</feature>
<dbReference type="InterPro" id="IPR013761">
    <property type="entry name" value="SAM/pointed_sf"/>
</dbReference>
<dbReference type="EMBL" id="JAFNEN010000142">
    <property type="protein sequence ID" value="KAG8192252.1"/>
    <property type="molecule type" value="Genomic_DNA"/>
</dbReference>
<sequence length="1020" mass="110705">MAPRSTKPHHSTVTEPPLYLCTCCRIPECGREAIAQGELLHAIATLPDIFSTPPFLKKSKWPREFVFAGSGNGGVTKICEHISLPLPLIFLLNLHPGDQVGGGVHRNGSVKSVKKIAPPTVPTLSVKASHFKRSGPCVCTEELGLTDFNCPDLPSPVDEYYTKPPRSPTNGSDHIIQPFYNCSSQQPHPMKKMTPGAGSNGQIHLAHVTVHSQPDSLPSTPSESGHSPCLSKGRMMSGTQASLEDQGIDMNSPGRHSPGGSSGGSSISRHSLSSLDSGRASAPGSEGKVVNRRLSIQSYEGSSPQRRSYHSSSSSIASTGDDLGPGPNVAEMVLHGLPDVEVLSSWLATLHYEEYIPFFLQAGYDMPTITRMTPEDLTAIGITKPNHRRKLKAEIAKLNISDGIPEYKPDSLLEWLQLLRLEDYFDTLCQQNCSTIDKVTDLTWEDLEDIGIQKLGHQKRILLAIKRIEDINHGRRPNLYPQSTVQSRACNSSSGSSTFPRPSTLVNTQPLLYPCQEIAISTHRPKSSPSTDSIPEMKTFQQSPLREDNLFLQAVHNSAQNIATSQLQNGLTNNVVSPTRVRSLESLHAENSSAMQYQKINASILQNVSTSNISSSVQHQNTTSMANNMMQSNVCSTNMNNSMHHPSVSTSSMNNYMQQNPGSLAVSSYATSSMQHPNCSSSSTSSFQQQNASSLSINNSSMQQQNGGILNMSNHQTITSSSMTNSLPQAPINSVPSSQPQAETVAEPPKTQTKDWRVTDLDGEYDYECEGTATLNRPKGLVRLRPMAKITAKTREEIAEAIMDIPDSEFKSLINNQSRALDGWSSLDGSPRHGPSTVPRSATLKRAPPPPPPKRNPSGKAAPPEPREPPQVPKRNVKSTSDAEVSDFPPPPSPLPSAVEDKPEGSDSKDELFCNPLFRQRRKDSSDSASGGVDASALPFANETVGTIKQKSARPYPSLPMNASQLRAVQKSKNSASKVEHESDVTPEAISPGDVIDDIENMLANLSDQLDLMLDEEVKK</sequence>
<dbReference type="Pfam" id="PF00536">
    <property type="entry name" value="SAM_1"/>
    <property type="match status" value="2"/>
</dbReference>
<name>A0AAV6V6I7_9ARAC</name>
<dbReference type="PROSITE" id="PS50105">
    <property type="entry name" value="SAM_DOMAIN"/>
    <property type="match status" value="2"/>
</dbReference>
<evidence type="ECO:0000313" key="4">
    <source>
        <dbReference type="Proteomes" id="UP000827092"/>
    </source>
</evidence>
<feature type="compositionally biased region" description="Polar residues" evidence="1">
    <location>
        <begin position="667"/>
        <end position="679"/>
    </location>
</feature>
<feature type="region of interest" description="Disordered" evidence="1">
    <location>
        <begin position="475"/>
        <end position="501"/>
    </location>
</feature>
<feature type="region of interest" description="Disordered" evidence="1">
    <location>
        <begin position="824"/>
        <end position="943"/>
    </location>
</feature>
<dbReference type="Gene3D" id="1.10.150.50">
    <property type="entry name" value="Transcription Factor, Ets-1"/>
    <property type="match status" value="2"/>
</dbReference>
<feature type="compositionally biased region" description="Low complexity" evidence="1">
    <location>
        <begin position="252"/>
        <end position="278"/>
    </location>
</feature>
<evidence type="ECO:0000259" key="2">
    <source>
        <dbReference type="PROSITE" id="PS50105"/>
    </source>
</evidence>
<dbReference type="InterPro" id="IPR001660">
    <property type="entry name" value="SAM"/>
</dbReference>
<reference evidence="3 4" key="1">
    <citation type="journal article" date="2022" name="Nat. Ecol. Evol.">
        <title>A masculinizing supergene underlies an exaggerated male reproductive morph in a spider.</title>
        <authorList>
            <person name="Hendrickx F."/>
            <person name="De Corte Z."/>
            <person name="Sonet G."/>
            <person name="Van Belleghem S.M."/>
            <person name="Kostlbacher S."/>
            <person name="Vangestel C."/>
        </authorList>
    </citation>
    <scope>NUCLEOTIDE SEQUENCE [LARGE SCALE GENOMIC DNA]</scope>
    <source>
        <strain evidence="3">W744_W776</strain>
    </source>
</reference>
<evidence type="ECO:0000313" key="3">
    <source>
        <dbReference type="EMBL" id="KAG8192252.1"/>
    </source>
</evidence>
<dbReference type="FunFam" id="1.10.150.50:FF:000028">
    <property type="entry name" value="caskin-2 isoform X2"/>
    <property type="match status" value="1"/>
</dbReference>
<feature type="region of interest" description="Disordered" evidence="1">
    <location>
        <begin position="970"/>
        <end position="993"/>
    </location>
</feature>
<dbReference type="PANTHER" id="PTHR24155">
    <property type="entry name" value="OSTEOCLAST-STIMULATING FACTOR 1"/>
    <property type="match status" value="1"/>
</dbReference>
<organism evidence="3 4">
    <name type="scientific">Oedothorax gibbosus</name>
    <dbReference type="NCBI Taxonomy" id="931172"/>
    <lineage>
        <taxon>Eukaryota</taxon>
        <taxon>Metazoa</taxon>
        <taxon>Ecdysozoa</taxon>
        <taxon>Arthropoda</taxon>
        <taxon>Chelicerata</taxon>
        <taxon>Arachnida</taxon>
        <taxon>Araneae</taxon>
        <taxon>Araneomorphae</taxon>
        <taxon>Entelegynae</taxon>
        <taxon>Araneoidea</taxon>
        <taxon>Linyphiidae</taxon>
        <taxon>Erigoninae</taxon>
        <taxon>Oedothorax</taxon>
    </lineage>
</organism>